<sequence>MRKIFVSLLMLMTIMTVAACTDAVALTLTVSDTEVSIKEGETFQLEVETNDPEGYVFELSNSNVASISDEGLITGLLHGTVELSVISQSDENLFETVTITVTKDVTIDVAEVHDVLWVGLTIELEVTSNDTYQMSSSNEQIATVSNDGLVTGVSSGEVTITVTSVLDSNVKKSITLTVYDQVQSIVLSGSAKENVGTSRKLTVNLLPTITPPLLNWSVSDQDIATIDDEGNLSFLKEGVVTVTATSVTNDEVTSSYEIEVFNEVVIDASKGSGDEVTIDGLTFKFGERLFANTEALADALSEGLTVKLYDGTYDQAIEINDASIQFIGMTEAVRWTKKITVDAENIKIDNILFTELGSIEATDLASGLIITKSSFENLNTEVDAAIKIQQASHVTITENIFTNVKQAISILDIKEGLQLLSKNIIYGVEDAIYVEGSTYDSTAKLHVLRNDVTDALRPITVLLKDDMEAIVRFNAFNDYETFAAKSNVVSDVDFTLNYWGSETLDLNDFIDIEERMLLGNYATKQAIILEKDYDPEIPVFVFITSQIDALQVKENQLIQFEYLPYELNNARFRFITDDSEVLMIEQTGMLIPKRSGSATITVRSSRASSVQASILIEVTTDPGIDFVPSTNTSALLVGDPITLEATPFPVTISDQTVIYESSNPSIATIDSEGVVTSLQAGSVIITAKLQSDPLVKSEFYLTFYSSLDENNLLDLLTQNQVSFTEHHRFFAIGNGLTYEYSAYESVSLFYFDEIEVNTTKMIPDQYKGGRVRPGTKKSAIPAPYTSYNPDNVYWITVHDTANTDPSSSALSHANYLLGQAIANGAQVSWNYTIDDYEMYQHIPEDEVTYHAGDGSNLVGQGSYLGGGNRNAISIEMNVGMGDDLYRIWQRTAKFSAQALVRYNLPREHIKFHQHFSGKHCPNTMLTAGLDPKFQKMADVEYKVASEFSDAEISFVSSNPEIIDHAGRVIQMPDHATNVSYTITVLVNGIESSRTFNVYIPGTIR</sequence>
<keyword evidence="8" id="KW-0732">Signal</keyword>
<keyword evidence="7" id="KW-0961">Cell wall biogenesis/degradation</keyword>
<dbReference type="Pfam" id="PF02368">
    <property type="entry name" value="Big_2"/>
    <property type="match status" value="4"/>
</dbReference>
<dbReference type="STRING" id="35623.Aocu_11930"/>
<feature type="domain" description="BIG2" evidence="9">
    <location>
        <begin position="181"/>
        <end position="256"/>
    </location>
</feature>
<dbReference type="InterPro" id="IPR011050">
    <property type="entry name" value="Pectin_lyase_fold/virulence"/>
</dbReference>
<evidence type="ECO:0000256" key="4">
    <source>
        <dbReference type="ARBA" id="ARBA00022801"/>
    </source>
</evidence>
<feature type="signal peptide" evidence="8">
    <location>
        <begin position="1"/>
        <end position="18"/>
    </location>
</feature>
<dbReference type="EC" id="3.5.1.28" evidence="3"/>
<evidence type="ECO:0000256" key="8">
    <source>
        <dbReference type="SAM" id="SignalP"/>
    </source>
</evidence>
<dbReference type="Gene3D" id="2.60.40.1080">
    <property type="match status" value="4"/>
</dbReference>
<dbReference type="PATRIC" id="fig|35623.3.peg.1193"/>
<dbReference type="KEGG" id="aoc:Aocu_11930"/>
<dbReference type="CDD" id="cd06583">
    <property type="entry name" value="PGRP"/>
    <property type="match status" value="1"/>
</dbReference>
<organism evidence="11 12">
    <name type="scientific">Acholeplasma oculi</name>
    <dbReference type="NCBI Taxonomy" id="35623"/>
    <lineage>
        <taxon>Bacteria</taxon>
        <taxon>Bacillati</taxon>
        <taxon>Mycoplasmatota</taxon>
        <taxon>Mollicutes</taxon>
        <taxon>Acholeplasmatales</taxon>
        <taxon>Acholeplasmataceae</taxon>
        <taxon>Acholeplasma</taxon>
    </lineage>
</organism>
<comment type="similarity">
    <text evidence="2">Belongs to the N-acetylmuramoyl-L-alanine amidase 2 family.</text>
</comment>
<evidence type="ECO:0000313" key="12">
    <source>
        <dbReference type="Proteomes" id="UP000032434"/>
    </source>
</evidence>
<dbReference type="Gene3D" id="3.40.80.10">
    <property type="entry name" value="Peptidoglycan recognition protein-like"/>
    <property type="match status" value="1"/>
</dbReference>
<comment type="catalytic activity">
    <reaction evidence="1">
        <text>Hydrolyzes the link between N-acetylmuramoyl residues and L-amino acid residues in certain cell-wall glycopeptides.</text>
        <dbReference type="EC" id="3.5.1.28"/>
    </reaction>
</comment>
<dbReference type="GO" id="GO:0071555">
    <property type="term" value="P:cell wall organization"/>
    <property type="evidence" value="ECO:0007669"/>
    <property type="project" value="UniProtKB-KW"/>
</dbReference>
<name>A0A061AI57_9MOLU</name>
<dbReference type="InterPro" id="IPR003343">
    <property type="entry name" value="Big_2"/>
</dbReference>
<dbReference type="SMART" id="SM00644">
    <property type="entry name" value="Ami_2"/>
    <property type="match status" value="1"/>
</dbReference>
<dbReference type="GO" id="GO:0009254">
    <property type="term" value="P:peptidoglycan turnover"/>
    <property type="evidence" value="ECO:0007669"/>
    <property type="project" value="TreeGrafter"/>
</dbReference>
<keyword evidence="6" id="KW-0178">Competence</keyword>
<dbReference type="EMBL" id="LK028559">
    <property type="protein sequence ID" value="CDR31266.1"/>
    <property type="molecule type" value="Genomic_DNA"/>
</dbReference>
<feature type="domain" description="BIG2" evidence="9">
    <location>
        <begin position="24"/>
        <end position="99"/>
    </location>
</feature>
<dbReference type="OrthoDB" id="9794294at2"/>
<dbReference type="GO" id="GO:0008745">
    <property type="term" value="F:N-acetylmuramoyl-L-alanine amidase activity"/>
    <property type="evidence" value="ECO:0007669"/>
    <property type="project" value="UniProtKB-EC"/>
</dbReference>
<feature type="chain" id="PRO_5001597977" description="N-acetylmuramoyl-L-alanine amidase" evidence="8">
    <location>
        <begin position="19"/>
        <end position="1004"/>
    </location>
</feature>
<dbReference type="PANTHER" id="PTHR30417">
    <property type="entry name" value="N-ACETYLMURAMOYL-L-ALANINE AMIDASE AMID"/>
    <property type="match status" value="1"/>
</dbReference>
<evidence type="ECO:0000259" key="10">
    <source>
        <dbReference type="SMART" id="SM00644"/>
    </source>
</evidence>
<proteinExistence type="inferred from homology"/>
<dbReference type="InParanoid" id="A0A061AI57"/>
<dbReference type="AlphaFoldDB" id="A0A061AI57"/>
<dbReference type="GO" id="GO:0009253">
    <property type="term" value="P:peptidoglycan catabolic process"/>
    <property type="evidence" value="ECO:0007669"/>
    <property type="project" value="InterPro"/>
</dbReference>
<dbReference type="PANTHER" id="PTHR30417:SF11">
    <property type="entry name" value="N-ACETYLMURAMOYL-L-ALANINE AMIDASE XLYA"/>
    <property type="match status" value="1"/>
</dbReference>
<evidence type="ECO:0000256" key="6">
    <source>
        <dbReference type="ARBA" id="ARBA00023287"/>
    </source>
</evidence>
<dbReference type="SMART" id="SM00635">
    <property type="entry name" value="BID_2"/>
    <property type="match status" value="4"/>
</dbReference>
<reference evidence="12" key="1">
    <citation type="submission" date="2014-05" db="EMBL/GenBank/DDBJ databases">
        <authorList>
            <person name="Kube M."/>
        </authorList>
    </citation>
    <scope>NUCLEOTIDE SEQUENCE [LARGE SCALE GENOMIC DNA]</scope>
</reference>
<evidence type="ECO:0000256" key="5">
    <source>
        <dbReference type="ARBA" id="ARBA00022969"/>
    </source>
</evidence>
<feature type="domain" description="BIG2" evidence="9">
    <location>
        <begin position="101"/>
        <end position="172"/>
    </location>
</feature>
<dbReference type="InterPro" id="IPR002502">
    <property type="entry name" value="Amidase_domain"/>
</dbReference>
<evidence type="ECO:0000256" key="3">
    <source>
        <dbReference type="ARBA" id="ARBA00011901"/>
    </source>
</evidence>
<protein>
    <recommendedName>
        <fullName evidence="3">N-acetylmuramoyl-L-alanine amidase</fullName>
        <ecNumber evidence="3">3.5.1.28</ecNumber>
    </recommendedName>
</protein>
<gene>
    <name evidence="11" type="ORF">Aocu_11930</name>
</gene>
<dbReference type="RefSeq" id="WP_045749702.1">
    <property type="nucleotide sequence ID" value="NZ_FUZK01000001.1"/>
</dbReference>
<feature type="domain" description="N-acetylmuramoyl-L-alanine amidase" evidence="10">
    <location>
        <begin position="782"/>
        <end position="932"/>
    </location>
</feature>
<accession>A0A061AI57</accession>
<dbReference type="InterPro" id="IPR036505">
    <property type="entry name" value="Amidase/PGRP_sf"/>
</dbReference>
<evidence type="ECO:0000259" key="9">
    <source>
        <dbReference type="SMART" id="SM00635"/>
    </source>
</evidence>
<dbReference type="GO" id="GO:0030420">
    <property type="term" value="P:establishment of competence for transformation"/>
    <property type="evidence" value="ECO:0007669"/>
    <property type="project" value="UniProtKB-KW"/>
</dbReference>
<evidence type="ECO:0000256" key="1">
    <source>
        <dbReference type="ARBA" id="ARBA00001561"/>
    </source>
</evidence>
<feature type="domain" description="BIG2" evidence="9">
    <location>
        <begin position="620"/>
        <end position="699"/>
    </location>
</feature>
<dbReference type="GO" id="GO:0030435">
    <property type="term" value="P:sporulation resulting in formation of a cellular spore"/>
    <property type="evidence" value="ECO:0007669"/>
    <property type="project" value="UniProtKB-KW"/>
</dbReference>
<dbReference type="SUPFAM" id="SSF51126">
    <property type="entry name" value="Pectin lyase-like"/>
    <property type="match status" value="1"/>
</dbReference>
<dbReference type="Proteomes" id="UP000032434">
    <property type="component" value="Chromosome 1"/>
</dbReference>
<keyword evidence="5" id="KW-0749">Sporulation</keyword>
<keyword evidence="11" id="KW-0456">Lyase</keyword>
<dbReference type="SUPFAM" id="SSF55846">
    <property type="entry name" value="N-acetylmuramoyl-L-alanine amidase-like"/>
    <property type="match status" value="1"/>
</dbReference>
<evidence type="ECO:0000256" key="2">
    <source>
        <dbReference type="ARBA" id="ARBA00007553"/>
    </source>
</evidence>
<dbReference type="Pfam" id="PF01510">
    <property type="entry name" value="Amidase_2"/>
    <property type="match status" value="1"/>
</dbReference>
<dbReference type="SUPFAM" id="SSF49373">
    <property type="entry name" value="Invasin/intimin cell-adhesion fragments"/>
    <property type="match status" value="5"/>
</dbReference>
<keyword evidence="12" id="KW-1185">Reference proteome</keyword>
<dbReference type="PROSITE" id="PS51257">
    <property type="entry name" value="PROKAR_LIPOPROTEIN"/>
    <property type="match status" value="1"/>
</dbReference>
<dbReference type="InterPro" id="IPR051206">
    <property type="entry name" value="NAMLAA_amidase_2"/>
</dbReference>
<dbReference type="InterPro" id="IPR008964">
    <property type="entry name" value="Invasin/intimin_cell_adhesion"/>
</dbReference>
<evidence type="ECO:0000313" key="11">
    <source>
        <dbReference type="EMBL" id="CDR31266.1"/>
    </source>
</evidence>
<dbReference type="GO" id="GO:0016829">
    <property type="term" value="F:lyase activity"/>
    <property type="evidence" value="ECO:0007669"/>
    <property type="project" value="UniProtKB-KW"/>
</dbReference>
<evidence type="ECO:0000256" key="7">
    <source>
        <dbReference type="ARBA" id="ARBA00023316"/>
    </source>
</evidence>
<dbReference type="HOGENOM" id="CLU_315393_0_0_14"/>
<keyword evidence="4" id="KW-0378">Hydrolase</keyword>